<evidence type="ECO:0000313" key="2">
    <source>
        <dbReference type="EMBL" id="GGU69552.1"/>
    </source>
</evidence>
<feature type="compositionally biased region" description="Low complexity" evidence="1">
    <location>
        <begin position="68"/>
        <end position="79"/>
    </location>
</feature>
<name>A0ABQ2V5H7_9ACTN</name>
<accession>A0ABQ2V5H7</accession>
<gene>
    <name evidence="2" type="ORF">GCM10010211_38930</name>
</gene>
<evidence type="ECO:0000256" key="1">
    <source>
        <dbReference type="SAM" id="MobiDB-lite"/>
    </source>
</evidence>
<keyword evidence="3" id="KW-1185">Reference proteome</keyword>
<feature type="region of interest" description="Disordered" evidence="1">
    <location>
        <begin position="58"/>
        <end position="110"/>
    </location>
</feature>
<dbReference type="EMBL" id="BMRP01000012">
    <property type="protein sequence ID" value="GGU69552.1"/>
    <property type="molecule type" value="Genomic_DNA"/>
</dbReference>
<dbReference type="Proteomes" id="UP000654471">
    <property type="component" value="Unassembled WGS sequence"/>
</dbReference>
<evidence type="ECO:0000313" key="3">
    <source>
        <dbReference type="Proteomes" id="UP000654471"/>
    </source>
</evidence>
<comment type="caution">
    <text evidence="2">The sequence shown here is derived from an EMBL/GenBank/DDBJ whole genome shotgun (WGS) entry which is preliminary data.</text>
</comment>
<proteinExistence type="predicted"/>
<organism evidence="2 3">
    <name type="scientific">Streptomyces albospinus</name>
    <dbReference type="NCBI Taxonomy" id="285515"/>
    <lineage>
        <taxon>Bacteria</taxon>
        <taxon>Bacillati</taxon>
        <taxon>Actinomycetota</taxon>
        <taxon>Actinomycetes</taxon>
        <taxon>Kitasatosporales</taxon>
        <taxon>Streptomycetaceae</taxon>
        <taxon>Streptomyces</taxon>
    </lineage>
</organism>
<reference evidence="3" key="1">
    <citation type="journal article" date="2019" name="Int. J. Syst. Evol. Microbiol.">
        <title>The Global Catalogue of Microorganisms (GCM) 10K type strain sequencing project: providing services to taxonomists for standard genome sequencing and annotation.</title>
        <authorList>
            <consortium name="The Broad Institute Genomics Platform"/>
            <consortium name="The Broad Institute Genome Sequencing Center for Infectious Disease"/>
            <person name="Wu L."/>
            <person name="Ma J."/>
        </authorList>
    </citation>
    <scope>NUCLEOTIDE SEQUENCE [LARGE SCALE GENOMIC DNA]</scope>
    <source>
        <strain evidence="3">JCM 3399</strain>
    </source>
</reference>
<sequence>MQAVVASPPRCGVVAGRGYLPLAGDSPPGSGCASVIAGAFRAVPFAAWDDGEAAGAYGGRRTARRQRPVPVVVSASRGPQTRTVRAPYGSGITSSGGVHRHPPHDREELG</sequence>
<protein>
    <submittedName>
        <fullName evidence="2">Uncharacterized protein</fullName>
    </submittedName>
</protein>